<dbReference type="PATRIC" id="fig|1123269.5.peg.1634"/>
<evidence type="ECO:0000256" key="1">
    <source>
        <dbReference type="SAM" id="MobiDB-lite"/>
    </source>
</evidence>
<dbReference type="EMBL" id="CP006644">
    <property type="protein sequence ID" value="AHE53392.1"/>
    <property type="molecule type" value="Genomic_DNA"/>
</dbReference>
<name>W0AA73_9SPHN</name>
<dbReference type="eggNOG" id="ENOG50339JT">
    <property type="taxonomic scope" value="Bacteria"/>
</dbReference>
<sequence>MMEAGMSDDRERRVRDRAYALWEREGRPAGRQDEHWFRASREIEAETLSAEPAPAAVEPAAAKAEAAKPVRRGRAAKPAFPKAAEPWPKDTGADDMETAATPPKVALPRKRGAVRAAPAKVAEPSARVGEKAAGTQRKAIKPKPAS</sequence>
<organism evidence="2 3">
    <name type="scientific">Sphingomonas sanxanigenens DSM 19645 = NX02</name>
    <dbReference type="NCBI Taxonomy" id="1123269"/>
    <lineage>
        <taxon>Bacteria</taxon>
        <taxon>Pseudomonadati</taxon>
        <taxon>Pseudomonadota</taxon>
        <taxon>Alphaproteobacteria</taxon>
        <taxon>Sphingomonadales</taxon>
        <taxon>Sphingomonadaceae</taxon>
        <taxon>Sphingomonas</taxon>
    </lineage>
</organism>
<feature type="compositionally biased region" description="Low complexity" evidence="1">
    <location>
        <begin position="50"/>
        <end position="64"/>
    </location>
</feature>
<dbReference type="Proteomes" id="UP000018851">
    <property type="component" value="Chromosome"/>
</dbReference>
<dbReference type="HOGENOM" id="CLU_1776258_0_0_5"/>
<reference evidence="2 3" key="1">
    <citation type="submission" date="2013-07" db="EMBL/GenBank/DDBJ databases">
        <title>Completed genome of Sphingomonas sanxanigenens NX02.</title>
        <authorList>
            <person name="Ma T."/>
            <person name="Huang H."/>
            <person name="Wu M."/>
            <person name="Li X."/>
            <person name="Li G."/>
        </authorList>
    </citation>
    <scope>NUCLEOTIDE SEQUENCE [LARGE SCALE GENOMIC DNA]</scope>
    <source>
        <strain evidence="2 3">NX02</strain>
    </source>
</reference>
<evidence type="ECO:0008006" key="4">
    <source>
        <dbReference type="Google" id="ProtNLM"/>
    </source>
</evidence>
<dbReference type="KEGG" id="ssan:NX02_08340"/>
<dbReference type="InterPro" id="IPR021327">
    <property type="entry name" value="DUF2934"/>
</dbReference>
<feature type="compositionally biased region" description="Low complexity" evidence="1">
    <location>
        <begin position="76"/>
        <end position="86"/>
    </location>
</feature>
<proteinExistence type="predicted"/>
<gene>
    <name evidence="2" type="ORF">NX02_08340</name>
</gene>
<accession>W0AA73</accession>
<evidence type="ECO:0000313" key="2">
    <source>
        <dbReference type="EMBL" id="AHE53392.1"/>
    </source>
</evidence>
<keyword evidence="3" id="KW-1185">Reference proteome</keyword>
<dbReference type="STRING" id="1123269.NX02_08340"/>
<feature type="region of interest" description="Disordered" evidence="1">
    <location>
        <begin position="48"/>
        <end position="146"/>
    </location>
</feature>
<dbReference type="Pfam" id="PF11154">
    <property type="entry name" value="DUF2934"/>
    <property type="match status" value="1"/>
</dbReference>
<dbReference type="AlphaFoldDB" id="W0AA73"/>
<evidence type="ECO:0000313" key="3">
    <source>
        <dbReference type="Proteomes" id="UP000018851"/>
    </source>
</evidence>
<protein>
    <recommendedName>
        <fullName evidence="4">DUF2934 domain-containing protein</fullName>
    </recommendedName>
</protein>